<dbReference type="Proteomes" id="UP001190925">
    <property type="component" value="Unassembled WGS sequence"/>
</dbReference>
<evidence type="ECO:0000256" key="8">
    <source>
        <dbReference type="RuleBase" id="RU000644"/>
    </source>
</evidence>
<name>A0ABY0FIF2_9BACT</name>
<dbReference type="SUPFAM" id="SSF50447">
    <property type="entry name" value="Translation proteins"/>
    <property type="match status" value="2"/>
</dbReference>
<dbReference type="PANTHER" id="PTHR43381">
    <property type="entry name" value="TRANSLATION INITIATION FACTOR IF-2-RELATED"/>
    <property type="match status" value="1"/>
</dbReference>
<keyword evidence="6 7" id="KW-0342">GTP-binding</keyword>
<evidence type="ECO:0000256" key="2">
    <source>
        <dbReference type="ARBA" id="ARBA00020675"/>
    </source>
</evidence>
<evidence type="ECO:0000256" key="1">
    <source>
        <dbReference type="ARBA" id="ARBA00007733"/>
    </source>
</evidence>
<evidence type="ECO:0000256" key="7">
    <source>
        <dbReference type="HAMAP-Rule" id="MF_00100"/>
    </source>
</evidence>
<feature type="region of interest" description="G-domain" evidence="7">
    <location>
        <begin position="93"/>
        <end position="241"/>
    </location>
</feature>
<evidence type="ECO:0000256" key="3">
    <source>
        <dbReference type="ARBA" id="ARBA00022540"/>
    </source>
</evidence>
<keyword evidence="5 7" id="KW-0648">Protein biosynthesis</keyword>
<organism evidence="10 11">
    <name type="scientific">Candidatus Nanogingivalis gingivitcus</name>
    <dbReference type="NCBI Taxonomy" id="2171992"/>
    <lineage>
        <taxon>Bacteria</taxon>
        <taxon>Candidatus Saccharimonadota</taxon>
        <taxon>Candidatus Nanosyncoccalia</taxon>
        <taxon>Candidatus Nanogingivales</taxon>
        <taxon>Candidatus Nanogingivalaceae</taxon>
        <taxon>Candidatus Nanogingivalis</taxon>
    </lineage>
</organism>
<feature type="domain" description="Tr-type G" evidence="9">
    <location>
        <begin position="90"/>
        <end position="259"/>
    </location>
</feature>
<dbReference type="PANTHER" id="PTHR43381:SF4">
    <property type="entry name" value="EUKARYOTIC TRANSLATION INITIATION FACTOR 5B"/>
    <property type="match status" value="1"/>
</dbReference>
<dbReference type="InterPro" id="IPR023115">
    <property type="entry name" value="TIF_IF2_dom3"/>
</dbReference>
<keyword evidence="7" id="KW-0963">Cytoplasm</keyword>
<dbReference type="PROSITE" id="PS51722">
    <property type="entry name" value="G_TR_2"/>
    <property type="match status" value="1"/>
</dbReference>
<dbReference type="InterPro" id="IPR036925">
    <property type="entry name" value="TIF_IF2_dom3_sf"/>
</dbReference>
<sequence length="595" mass="64942">MSQKKIVNITDSITVDELAGALNLPVTTLIGELFKNGIVATINQRIDFDTATIIVEELGLKDVELHKKKKADEITSRLTKIHEVSENATPRAPIVAVMGHVDHGKTTLLDSILGTKTASGEAGGITQHISAYQTERNGRKITLLDTPGHEAFAALRQHGATLTDVVIIVVAADDGVKPQTLEAIRFARNANAKIVVAINKMDKDTANPDLVKGQLAENNLMAEEWGGDTIMVPISAIKGDGIDKLLDMVLLTADMEELRADTGIPAEGLVIESHMEVGKGSVVSLLVEQGDIKKGDFLIAGTTYGKIRTLQDYKNDNIKEAGPSTPITVTGFKELPQFGDVFKVVKTEKIARSLASKAKIEAEKNAATANTTGADLLKMMSQKRDAEDFNVLIKADVQGSLTSVSDSLRLIDTNGEVNLHIIKQSVGNISENDIRLASASENSVIYGFNVELPPAIKKIAVRDRVEVRIYKVIYELLDDARNEMESLLAPEVVETEIGTLDIKGVFRTMKEEIIAGGEVTSGRIYSGLLAKVWRKKEQIAEVEVSSVQRQQIEAKDVVEGEMCGLSLKTKKKFQLEIGDRLEFFTREIVKRKLKQ</sequence>
<dbReference type="InterPro" id="IPR053905">
    <property type="entry name" value="EF-G-like_DII"/>
</dbReference>
<proteinExistence type="inferred from homology"/>
<dbReference type="InterPro" id="IPR000178">
    <property type="entry name" value="TF_IF2_bacterial-like"/>
</dbReference>
<feature type="binding site" evidence="7">
    <location>
        <begin position="99"/>
        <end position="106"/>
    </location>
    <ligand>
        <name>GTP</name>
        <dbReference type="ChEBI" id="CHEBI:37565"/>
    </ligand>
</feature>
<evidence type="ECO:0000313" key="10">
    <source>
        <dbReference type="EMBL" id="RYC72698.1"/>
    </source>
</evidence>
<accession>A0ABY0FIF2</accession>
<reference evidence="10 11" key="1">
    <citation type="journal article" date="2018" name="bioRxiv">
        <title>Evidence of independent acquisition and adaption of ultra-small bacteria to human hosts across the highly diverse yet reduced genomes of the phylum Saccharibacteria.</title>
        <authorList>
            <person name="McLean J.S."/>
            <person name="Bor B."/>
            <person name="To T.T."/>
            <person name="Liu Q."/>
            <person name="Kearns K.A."/>
            <person name="Solden L.M."/>
            <person name="Wrighton K.C."/>
            <person name="He X."/>
            <person name="Shi W."/>
        </authorList>
    </citation>
    <scope>NUCLEOTIDE SEQUENCE [LARGE SCALE GENOMIC DNA]</scope>
    <source>
        <strain evidence="10 11">TM7_CMJM_G6_1_HOT_870</strain>
    </source>
</reference>
<dbReference type="NCBIfam" id="TIGR00487">
    <property type="entry name" value="IF-2"/>
    <property type="match status" value="1"/>
</dbReference>
<evidence type="ECO:0000256" key="5">
    <source>
        <dbReference type="ARBA" id="ARBA00022917"/>
    </source>
</evidence>
<protein>
    <recommendedName>
        <fullName evidence="2 7">Translation initiation factor IF-2</fullName>
    </recommendedName>
</protein>
<gene>
    <name evidence="7 10" type="primary">infB</name>
    <name evidence="10" type="ORF">G6CMJM_00349</name>
</gene>
<dbReference type="Pfam" id="PF22042">
    <property type="entry name" value="EF-G_D2"/>
    <property type="match status" value="1"/>
</dbReference>
<feature type="binding site" evidence="7">
    <location>
        <begin position="145"/>
        <end position="149"/>
    </location>
    <ligand>
        <name>GTP</name>
        <dbReference type="ChEBI" id="CHEBI:37565"/>
    </ligand>
</feature>
<dbReference type="GO" id="GO:0003743">
    <property type="term" value="F:translation initiation factor activity"/>
    <property type="evidence" value="ECO:0007669"/>
    <property type="project" value="UniProtKB-KW"/>
</dbReference>
<dbReference type="InterPro" id="IPR009000">
    <property type="entry name" value="Transl_B-barrel_sf"/>
</dbReference>
<keyword evidence="4 7" id="KW-0547">Nucleotide-binding</keyword>
<dbReference type="InterPro" id="IPR006847">
    <property type="entry name" value="IF2_N"/>
</dbReference>
<dbReference type="Pfam" id="PF04760">
    <property type="entry name" value="IF2_N"/>
    <property type="match status" value="1"/>
</dbReference>
<dbReference type="HAMAP" id="MF_00100_B">
    <property type="entry name" value="IF_2_B"/>
    <property type="match status" value="1"/>
</dbReference>
<dbReference type="EMBL" id="PRLK01000004">
    <property type="protein sequence ID" value="RYC72698.1"/>
    <property type="molecule type" value="Genomic_DNA"/>
</dbReference>
<comment type="subcellular location">
    <subcellularLocation>
        <location evidence="7">Cytoplasm</location>
    </subcellularLocation>
</comment>
<dbReference type="InterPro" id="IPR005225">
    <property type="entry name" value="Small_GTP-bd"/>
</dbReference>
<dbReference type="NCBIfam" id="TIGR00231">
    <property type="entry name" value="small_GTP"/>
    <property type="match status" value="1"/>
</dbReference>
<dbReference type="SUPFAM" id="SSF52156">
    <property type="entry name" value="Initiation factor IF2/eIF5b, domain 3"/>
    <property type="match status" value="1"/>
</dbReference>
<dbReference type="SUPFAM" id="SSF52540">
    <property type="entry name" value="P-loop containing nucleoside triphosphate hydrolases"/>
    <property type="match status" value="1"/>
</dbReference>
<comment type="caution">
    <text evidence="10">The sequence shown here is derived from an EMBL/GenBank/DDBJ whole genome shotgun (WGS) entry which is preliminary data.</text>
</comment>
<dbReference type="Gene3D" id="2.40.30.10">
    <property type="entry name" value="Translation factors"/>
    <property type="match status" value="2"/>
</dbReference>
<evidence type="ECO:0000256" key="6">
    <source>
        <dbReference type="ARBA" id="ARBA00023134"/>
    </source>
</evidence>
<evidence type="ECO:0000313" key="11">
    <source>
        <dbReference type="Proteomes" id="UP001190925"/>
    </source>
</evidence>
<dbReference type="Gene3D" id="3.40.50.10050">
    <property type="entry name" value="Translation initiation factor IF- 2, domain 3"/>
    <property type="match status" value="1"/>
</dbReference>
<reference evidence="10 11" key="2">
    <citation type="journal article" date="2020" name="Cell Rep.">
        <title>Acquisition and Adaptation of Ultra-small Parasitic Reduced Genome Bacteria to Mammalian Hosts.</title>
        <authorList>
            <person name="McLean J.S."/>
            <person name="Bor B."/>
            <person name="Kerns K.A."/>
            <person name="Liu Q."/>
            <person name="To T.T."/>
            <person name="Solden L."/>
            <person name="Hendrickson E.L."/>
            <person name="Wrighton K."/>
            <person name="Shi W."/>
            <person name="He X."/>
        </authorList>
    </citation>
    <scope>NUCLEOTIDE SEQUENCE [LARGE SCALE GENOMIC DNA]</scope>
    <source>
        <strain evidence="10 11">TM7_CMJM_G6_1_HOT_870</strain>
    </source>
</reference>
<dbReference type="CDD" id="cd03702">
    <property type="entry name" value="IF2_mtIF2_II"/>
    <property type="match status" value="1"/>
</dbReference>
<dbReference type="Pfam" id="PF11987">
    <property type="entry name" value="IF-2"/>
    <property type="match status" value="1"/>
</dbReference>
<evidence type="ECO:0000259" key="9">
    <source>
        <dbReference type="PROSITE" id="PS51722"/>
    </source>
</evidence>
<dbReference type="RefSeq" id="WP_129718762.1">
    <property type="nucleotide sequence ID" value="NZ_PRLK01000004.1"/>
</dbReference>
<feature type="binding site" evidence="7">
    <location>
        <begin position="199"/>
        <end position="202"/>
    </location>
    <ligand>
        <name>GTP</name>
        <dbReference type="ChEBI" id="CHEBI:37565"/>
    </ligand>
</feature>
<keyword evidence="3 7" id="KW-0396">Initiation factor</keyword>
<evidence type="ECO:0000256" key="4">
    <source>
        <dbReference type="ARBA" id="ARBA00022741"/>
    </source>
</evidence>
<comment type="similarity">
    <text evidence="1 7 8">Belongs to the TRAFAC class translation factor GTPase superfamily. Classic translation factor GTPase family. IF-2 subfamily.</text>
</comment>
<dbReference type="Pfam" id="PF00009">
    <property type="entry name" value="GTP_EFTU"/>
    <property type="match status" value="1"/>
</dbReference>
<comment type="function">
    <text evidence="7 8">One of the essential components for the initiation of protein synthesis. Protects formylmethionyl-tRNA from spontaneous hydrolysis and promotes its binding to the 30S ribosomal subunits. Also involved in the hydrolysis of GTP during the formation of the 70S ribosomal complex.</text>
</comment>
<dbReference type="InterPro" id="IPR027417">
    <property type="entry name" value="P-loop_NTPase"/>
</dbReference>
<dbReference type="InterPro" id="IPR044145">
    <property type="entry name" value="IF2_II"/>
</dbReference>
<dbReference type="InterPro" id="IPR000795">
    <property type="entry name" value="T_Tr_GTP-bd_dom"/>
</dbReference>
<keyword evidence="11" id="KW-1185">Reference proteome</keyword>
<dbReference type="CDD" id="cd01887">
    <property type="entry name" value="IF2_eIF5B"/>
    <property type="match status" value="1"/>
</dbReference>
<dbReference type="Gene3D" id="3.40.50.300">
    <property type="entry name" value="P-loop containing nucleotide triphosphate hydrolases"/>
    <property type="match status" value="1"/>
</dbReference>
<dbReference type="InterPro" id="IPR015760">
    <property type="entry name" value="TIF_IF2"/>
</dbReference>